<feature type="coiled-coil region" evidence="1">
    <location>
        <begin position="148"/>
        <end position="244"/>
    </location>
</feature>
<feature type="compositionally biased region" description="Basic and acidic residues" evidence="2">
    <location>
        <begin position="59"/>
        <end position="69"/>
    </location>
</feature>
<feature type="region of interest" description="Disordered" evidence="2">
    <location>
        <begin position="16"/>
        <end position="135"/>
    </location>
</feature>
<reference evidence="3" key="1">
    <citation type="submission" date="2020-03" db="EMBL/GenBank/DDBJ databases">
        <title>The deep terrestrial virosphere.</title>
        <authorList>
            <person name="Holmfeldt K."/>
            <person name="Nilsson E."/>
            <person name="Simone D."/>
            <person name="Lopez-Fernandez M."/>
            <person name="Wu X."/>
            <person name="de Brujin I."/>
            <person name="Lundin D."/>
            <person name="Andersson A."/>
            <person name="Bertilsson S."/>
            <person name="Dopson M."/>
        </authorList>
    </citation>
    <scope>NUCLEOTIDE SEQUENCE</scope>
    <source>
        <strain evidence="3">MM415B00385</strain>
    </source>
</reference>
<feature type="compositionally biased region" description="Polar residues" evidence="2">
    <location>
        <begin position="73"/>
        <end position="83"/>
    </location>
</feature>
<organism evidence="3">
    <name type="scientific">viral metagenome</name>
    <dbReference type="NCBI Taxonomy" id="1070528"/>
    <lineage>
        <taxon>unclassified sequences</taxon>
        <taxon>metagenomes</taxon>
        <taxon>organismal metagenomes</taxon>
    </lineage>
</organism>
<feature type="compositionally biased region" description="Polar residues" evidence="2">
    <location>
        <begin position="102"/>
        <end position="117"/>
    </location>
</feature>
<accession>A0A6M3J8M1</accession>
<feature type="coiled-coil region" evidence="1">
    <location>
        <begin position="423"/>
        <end position="475"/>
    </location>
</feature>
<evidence type="ECO:0000313" key="3">
    <source>
        <dbReference type="EMBL" id="QJA65595.1"/>
    </source>
</evidence>
<protein>
    <submittedName>
        <fullName evidence="3">Uncharacterized protein</fullName>
    </submittedName>
</protein>
<proteinExistence type="predicted"/>
<evidence type="ECO:0000256" key="2">
    <source>
        <dbReference type="SAM" id="MobiDB-lite"/>
    </source>
</evidence>
<dbReference type="AlphaFoldDB" id="A0A6M3J8M1"/>
<feature type="compositionally biased region" description="Low complexity" evidence="2">
    <location>
        <begin position="23"/>
        <end position="40"/>
    </location>
</feature>
<gene>
    <name evidence="3" type="ORF">MM415B00385_0033</name>
</gene>
<feature type="compositionally biased region" description="Low complexity" evidence="2">
    <location>
        <begin position="118"/>
        <end position="134"/>
    </location>
</feature>
<name>A0A6M3J8M1_9ZZZZ</name>
<sequence length="691" mass="77152">MENRLLNYWKNGRWFNGPDPSIKAPEPTAPTVTAPVTAPKTTDDLANQNKLAKTPEQIAENKARSEAEFNRPQPDNTTYSPYQALQDRPTGSAPVSPYVPNKTVQGETPQISQTQDATGVTPVTPTPEPSSTITDYSAQAEDELMPGYNQWKSEMEGLFDQFEEQKDEKISSYEQIYNNQIQTLNELEKMMRELSAQKNALVAGSAEVQNAEIQAAYDANAEQLRLAKLRLDETQRKVMSEREKQLDRKKMNEENMLAVIGGFGSMAGNKMLLDSVEDGEEAIAGLKTEFSIQDQEHTAKTVELVNTYKNDKLKVEQWKQEQIMKNYENLQSYIANILKDKEMSYEDKIKSINNAKDQYNNTISQISMDVIDARFELSRDIIQRADELREITNAEVDRSLSMQRDEIDTARADLALFAENYTMTDYNSLSDEVKSKFEELEKKADLPPGFTEVAIENFKEQNKDASKIMSQTDENGNWTIVGVDSNGNVVAQTTINGAGKNTIKEPTNEMEKAFGVGTIGGWCGDFGSRVSTASTVGDSWESKLAKVTTRENPKAGFKVAIPLGVTDAGKDNGHIAVVLNYNPETKDFLVIQSNADGRQTRGEGQGVITMETFNIDNLNSQYGDNWGFIPGELKGDYAKYAEKYGLTEPVDPYADDFGTTPQEPVQTETVNEEVATPNGEYDYDAEFADYE</sequence>
<evidence type="ECO:0000256" key="1">
    <source>
        <dbReference type="SAM" id="Coils"/>
    </source>
</evidence>
<keyword evidence="1" id="KW-0175">Coiled coil</keyword>
<dbReference type="EMBL" id="MT141541">
    <property type="protein sequence ID" value="QJA65595.1"/>
    <property type="molecule type" value="Genomic_DNA"/>
</dbReference>